<comment type="caution">
    <text evidence="1">The sequence shown here is derived from an EMBL/GenBank/DDBJ whole genome shotgun (WGS) entry which is preliminary data.</text>
</comment>
<organism evidence="1 2">
    <name type="scientific">Pistacia atlantica</name>
    <dbReference type="NCBI Taxonomy" id="434234"/>
    <lineage>
        <taxon>Eukaryota</taxon>
        <taxon>Viridiplantae</taxon>
        <taxon>Streptophyta</taxon>
        <taxon>Embryophyta</taxon>
        <taxon>Tracheophyta</taxon>
        <taxon>Spermatophyta</taxon>
        <taxon>Magnoliopsida</taxon>
        <taxon>eudicotyledons</taxon>
        <taxon>Gunneridae</taxon>
        <taxon>Pentapetalae</taxon>
        <taxon>rosids</taxon>
        <taxon>malvids</taxon>
        <taxon>Sapindales</taxon>
        <taxon>Anacardiaceae</taxon>
        <taxon>Pistacia</taxon>
    </lineage>
</organism>
<gene>
    <name evidence="1" type="ORF">Patl1_13678</name>
</gene>
<name>A0ACC1AWN4_9ROSI</name>
<keyword evidence="2" id="KW-1185">Reference proteome</keyword>
<evidence type="ECO:0000313" key="1">
    <source>
        <dbReference type="EMBL" id="KAJ0091106.1"/>
    </source>
</evidence>
<reference evidence="2" key="1">
    <citation type="journal article" date="2023" name="G3 (Bethesda)">
        <title>Genome assembly and association tests identify interacting loci associated with vigor, precocity, and sex in interspecific pistachio rootstocks.</title>
        <authorList>
            <person name="Palmer W."/>
            <person name="Jacygrad E."/>
            <person name="Sagayaradj S."/>
            <person name="Cavanaugh K."/>
            <person name="Han R."/>
            <person name="Bertier L."/>
            <person name="Beede B."/>
            <person name="Kafkas S."/>
            <person name="Golino D."/>
            <person name="Preece J."/>
            <person name="Michelmore R."/>
        </authorList>
    </citation>
    <scope>NUCLEOTIDE SEQUENCE [LARGE SCALE GENOMIC DNA]</scope>
</reference>
<proteinExistence type="predicted"/>
<accession>A0ACC1AWN4</accession>
<protein>
    <submittedName>
        <fullName evidence="1">Uncharacterized protein</fullName>
    </submittedName>
</protein>
<sequence length="68" mass="7758">MSDPQEQMIDLSIQNNLRKGLSLTEYIISCYEARKGVVDTPIQISNAGYLTHKLVSLWGRLNHLISRQ</sequence>
<dbReference type="Proteomes" id="UP001164250">
    <property type="component" value="Chromosome 8"/>
</dbReference>
<dbReference type="EMBL" id="CM047904">
    <property type="protein sequence ID" value="KAJ0091106.1"/>
    <property type="molecule type" value="Genomic_DNA"/>
</dbReference>
<evidence type="ECO:0000313" key="2">
    <source>
        <dbReference type="Proteomes" id="UP001164250"/>
    </source>
</evidence>